<reference evidence="1" key="1">
    <citation type="submission" date="2020-05" db="EMBL/GenBank/DDBJ databases">
        <title>Large-scale comparative analyses of tick genomes elucidate their genetic diversity and vector capacities.</title>
        <authorList>
            <person name="Jia N."/>
            <person name="Wang J."/>
            <person name="Shi W."/>
            <person name="Du L."/>
            <person name="Sun Y."/>
            <person name="Zhan W."/>
            <person name="Jiang J."/>
            <person name="Wang Q."/>
            <person name="Zhang B."/>
            <person name="Ji P."/>
            <person name="Sakyi L.B."/>
            <person name="Cui X."/>
            <person name="Yuan T."/>
            <person name="Jiang B."/>
            <person name="Yang W."/>
            <person name="Lam T.T.-Y."/>
            <person name="Chang Q."/>
            <person name="Ding S."/>
            <person name="Wang X."/>
            <person name="Zhu J."/>
            <person name="Ruan X."/>
            <person name="Zhao L."/>
            <person name="Wei J."/>
            <person name="Que T."/>
            <person name="Du C."/>
            <person name="Cheng J."/>
            <person name="Dai P."/>
            <person name="Han X."/>
            <person name="Huang E."/>
            <person name="Gao Y."/>
            <person name="Liu J."/>
            <person name="Shao H."/>
            <person name="Ye R."/>
            <person name="Li L."/>
            <person name="Wei W."/>
            <person name="Wang X."/>
            <person name="Wang C."/>
            <person name="Yang T."/>
            <person name="Huo Q."/>
            <person name="Li W."/>
            <person name="Guo W."/>
            <person name="Chen H."/>
            <person name="Zhou L."/>
            <person name="Ni X."/>
            <person name="Tian J."/>
            <person name="Zhou Y."/>
            <person name="Sheng Y."/>
            <person name="Liu T."/>
            <person name="Pan Y."/>
            <person name="Xia L."/>
            <person name="Li J."/>
            <person name="Zhao F."/>
            <person name="Cao W."/>
        </authorList>
    </citation>
    <scope>NUCLEOTIDE SEQUENCE</scope>
    <source>
        <strain evidence="1">Hyas-2018</strain>
    </source>
</reference>
<keyword evidence="2" id="KW-1185">Reference proteome</keyword>
<evidence type="ECO:0000313" key="2">
    <source>
        <dbReference type="Proteomes" id="UP000821845"/>
    </source>
</evidence>
<gene>
    <name evidence="1" type="ORF">HPB50_010514</name>
</gene>
<protein>
    <submittedName>
        <fullName evidence="1">Uncharacterized protein</fullName>
    </submittedName>
</protein>
<proteinExistence type="predicted"/>
<name>A0ACB7RWI2_HYAAI</name>
<accession>A0ACB7RWI2</accession>
<sequence length="264" mass="30295">MSNRNNARPALQGFKRTSEDARPIKWSLRRSCHVGRLQGNQFRSLSRYVPQLAPRKLVTRPFTVNPVHYSKRFLPCSWLPPRSRQKVRSRLVCRHLRSVAESRRTARCFCHRRPETATVCPKATRCGRFLQHSGVDRQTHGTPRALPTFWTLRHLGQGRRGATRKNAAQKVNQTQPDCAERPNVCNGLQDAGFHVLVKRLSREPENRPSILELLEHPYLMEEKHRQEASRTTAHPTSLQSLLSEIESLSPASVWKVIEALKGKP</sequence>
<dbReference type="EMBL" id="CM023487">
    <property type="protein sequence ID" value="KAH6925819.1"/>
    <property type="molecule type" value="Genomic_DNA"/>
</dbReference>
<comment type="caution">
    <text evidence="1">The sequence shown here is derived from an EMBL/GenBank/DDBJ whole genome shotgun (WGS) entry which is preliminary data.</text>
</comment>
<organism evidence="1 2">
    <name type="scientific">Hyalomma asiaticum</name>
    <name type="common">Tick</name>
    <dbReference type="NCBI Taxonomy" id="266040"/>
    <lineage>
        <taxon>Eukaryota</taxon>
        <taxon>Metazoa</taxon>
        <taxon>Ecdysozoa</taxon>
        <taxon>Arthropoda</taxon>
        <taxon>Chelicerata</taxon>
        <taxon>Arachnida</taxon>
        <taxon>Acari</taxon>
        <taxon>Parasitiformes</taxon>
        <taxon>Ixodida</taxon>
        <taxon>Ixodoidea</taxon>
        <taxon>Ixodidae</taxon>
        <taxon>Hyalomminae</taxon>
        <taxon>Hyalomma</taxon>
    </lineage>
</organism>
<evidence type="ECO:0000313" key="1">
    <source>
        <dbReference type="EMBL" id="KAH6925819.1"/>
    </source>
</evidence>
<dbReference type="Proteomes" id="UP000821845">
    <property type="component" value="Chromosome 7"/>
</dbReference>